<dbReference type="EMBL" id="MAYM02000586">
    <property type="protein sequence ID" value="RLN37375.1"/>
    <property type="molecule type" value="Genomic_DNA"/>
</dbReference>
<dbReference type="InterPro" id="IPR023395">
    <property type="entry name" value="MCP_dom_sf"/>
</dbReference>
<evidence type="ECO:0000256" key="3">
    <source>
        <dbReference type="ARBA" id="ARBA00022448"/>
    </source>
</evidence>
<comment type="similarity">
    <text evidence="2 10">Belongs to the mitochondrial carrier (TC 2.A.29) family.</text>
</comment>
<comment type="caution">
    <text evidence="14">The sequence shown here is derived from an EMBL/GenBank/DDBJ whole genome shotgun (WGS) entry which is preliminary data.</text>
</comment>
<dbReference type="PANTHER" id="PTHR45624">
    <property type="entry name" value="MITOCHONDRIAL BASIC AMINO ACIDS TRANSPORTER-RELATED"/>
    <property type="match status" value="1"/>
</dbReference>
<reference evidence="12" key="1">
    <citation type="journal article" date="2015" name="Genom Data">
        <title>Genome sequences of six Phytophthora species associated with forests in New Zealand.</title>
        <authorList>
            <person name="Studholme D.J."/>
            <person name="McDougal R.L."/>
            <person name="Sambles C."/>
            <person name="Hansen E."/>
            <person name="Hardy G."/>
            <person name="Grant M."/>
            <person name="Ganley R.J."/>
            <person name="Williams N.M."/>
        </authorList>
    </citation>
    <scope>NUCLEOTIDE SEQUENCE</scope>
    <source>
        <strain evidence="12">NZFS 2646</strain>
    </source>
</reference>
<dbReference type="AlphaFoldDB" id="A0A3R7KKS6"/>
<evidence type="ECO:0000256" key="11">
    <source>
        <dbReference type="SAM" id="Phobius"/>
    </source>
</evidence>
<dbReference type="InterPro" id="IPR018108">
    <property type="entry name" value="MCP_transmembrane"/>
</dbReference>
<evidence type="ECO:0000313" key="15">
    <source>
        <dbReference type="Proteomes" id="UP000285624"/>
    </source>
</evidence>
<evidence type="ECO:0008006" key="17">
    <source>
        <dbReference type="Google" id="ProtNLM"/>
    </source>
</evidence>
<evidence type="ECO:0000256" key="5">
    <source>
        <dbReference type="ARBA" id="ARBA00022737"/>
    </source>
</evidence>
<keyword evidence="4 9" id="KW-0812">Transmembrane</keyword>
<dbReference type="Gene3D" id="1.50.40.10">
    <property type="entry name" value="Mitochondrial carrier domain"/>
    <property type="match status" value="2"/>
</dbReference>
<accession>A0A3R7KKS6</accession>
<evidence type="ECO:0000313" key="16">
    <source>
        <dbReference type="Proteomes" id="UP000285883"/>
    </source>
</evidence>
<evidence type="ECO:0000313" key="14">
    <source>
        <dbReference type="EMBL" id="RLN81253.1"/>
    </source>
</evidence>
<keyword evidence="6 11" id="KW-1133">Transmembrane helix</keyword>
<evidence type="ECO:0000256" key="8">
    <source>
        <dbReference type="ARBA" id="ARBA00023136"/>
    </source>
</evidence>
<reference evidence="15 16" key="2">
    <citation type="submission" date="2018-07" db="EMBL/GenBank/DDBJ databases">
        <title>Genome sequencing of oomycete isolates from Chile give support for New Zealand origin for Phytophthora kernoviae and make available the first Nothophytophthora sp. genome.</title>
        <authorList>
            <person name="Studholme D.J."/>
            <person name="Sanfuentes E."/>
            <person name="Panda P."/>
            <person name="Hill R."/>
            <person name="Sambles C."/>
            <person name="Grant M."/>
            <person name="Williams N.M."/>
            <person name="Mcdougal R.L."/>
        </authorList>
    </citation>
    <scope>NUCLEOTIDE SEQUENCE [LARGE SCALE GENOMIC DNA]</scope>
    <source>
        <strain evidence="13">Chile2</strain>
        <strain evidence="14">Chile4</strain>
    </source>
</reference>
<evidence type="ECO:0000256" key="7">
    <source>
        <dbReference type="ARBA" id="ARBA00023128"/>
    </source>
</evidence>
<evidence type="ECO:0000256" key="2">
    <source>
        <dbReference type="ARBA" id="ARBA00006375"/>
    </source>
</evidence>
<dbReference type="PROSITE" id="PS50920">
    <property type="entry name" value="SOLCAR"/>
    <property type="match status" value="2"/>
</dbReference>
<dbReference type="EMBL" id="MBDN02000084">
    <property type="protein sequence ID" value="RLN81253.1"/>
    <property type="molecule type" value="Genomic_DNA"/>
</dbReference>
<evidence type="ECO:0000256" key="4">
    <source>
        <dbReference type="ARBA" id="ARBA00022692"/>
    </source>
</evidence>
<evidence type="ECO:0000256" key="6">
    <source>
        <dbReference type="ARBA" id="ARBA00022989"/>
    </source>
</evidence>
<dbReference type="PANTHER" id="PTHR45624:SF12">
    <property type="entry name" value="MITOCHONDRIAL ORNITHINE TRANSPORTER 1"/>
    <property type="match status" value="1"/>
</dbReference>
<dbReference type="GO" id="GO:0031966">
    <property type="term" value="C:mitochondrial membrane"/>
    <property type="evidence" value="ECO:0007669"/>
    <property type="project" value="UniProtKB-SubCell"/>
</dbReference>
<dbReference type="InterPro" id="IPR050567">
    <property type="entry name" value="Mitochondrial_Carrier"/>
</dbReference>
<dbReference type="Proteomes" id="UP000285624">
    <property type="component" value="Unassembled WGS sequence"/>
</dbReference>
<protein>
    <recommendedName>
        <fullName evidence="17">Mitochondrial carrier protein</fullName>
    </recommendedName>
</protein>
<gene>
    <name evidence="13" type="ORF">BBI17_003980</name>
    <name evidence="14" type="ORF">BBO99_00003851</name>
    <name evidence="12" type="ORF">JM16_003596</name>
</gene>
<dbReference type="Proteomes" id="UP000285883">
    <property type="component" value="Unassembled WGS sequence"/>
</dbReference>
<dbReference type="Pfam" id="PF00153">
    <property type="entry name" value="Mito_carr"/>
    <property type="match status" value="3"/>
</dbReference>
<organism evidence="14 15">
    <name type="scientific">Phytophthora kernoviae</name>
    <dbReference type="NCBI Taxonomy" id="325452"/>
    <lineage>
        <taxon>Eukaryota</taxon>
        <taxon>Sar</taxon>
        <taxon>Stramenopiles</taxon>
        <taxon>Oomycota</taxon>
        <taxon>Peronosporomycetes</taxon>
        <taxon>Peronosporales</taxon>
        <taxon>Peronosporaceae</taxon>
        <taxon>Phytophthora</taxon>
    </lineage>
</organism>
<evidence type="ECO:0000256" key="1">
    <source>
        <dbReference type="ARBA" id="ARBA00004225"/>
    </source>
</evidence>
<evidence type="ECO:0000313" key="12">
    <source>
        <dbReference type="EMBL" id="KAG2526659.1"/>
    </source>
</evidence>
<evidence type="ECO:0000256" key="10">
    <source>
        <dbReference type="RuleBase" id="RU000488"/>
    </source>
</evidence>
<keyword evidence="7" id="KW-0496">Mitochondrion</keyword>
<evidence type="ECO:0000313" key="13">
    <source>
        <dbReference type="EMBL" id="RLN37375.1"/>
    </source>
</evidence>
<name>A0A3R7KKS6_9STRA</name>
<comment type="subcellular location">
    <subcellularLocation>
        <location evidence="1">Mitochondrion membrane</location>
        <topology evidence="1">Multi-pass membrane protein</topology>
    </subcellularLocation>
</comment>
<keyword evidence="8 9" id="KW-0472">Membrane</keyword>
<reference evidence="12" key="3">
    <citation type="submission" date="2020-06" db="EMBL/GenBank/DDBJ databases">
        <authorList>
            <person name="Studholme D.J."/>
        </authorList>
    </citation>
    <scope>NUCLEOTIDE SEQUENCE</scope>
    <source>
        <strain evidence="12">NZFS 2646</strain>
    </source>
</reference>
<keyword evidence="3 10" id="KW-0813">Transport</keyword>
<keyword evidence="5" id="KW-0677">Repeat</keyword>
<sequence>MHHSSIDMNDTLQTTLATTCYVYAGLPFDVVKLRMQTQGREGMYKGVLGSVRRIAKEEGLRALGRGGTPGLTSSLLQNPVTVAASGAVKKTMMALQLQKQATDGELSLQLAVELSIAQIFVSTVITIPENVKCKLQFQQYRGPLGCVMKIAKSEGVRGLFRGYSSVLLRDIPSGAVTSCAMIASFVLLYPADVVKSNMQTASSSKALTLCGTFRSVYRQHGLRGFYRGGSAAALSTALSFSAFLAVLTGVGRFDE</sequence>
<dbReference type="GO" id="GO:1990575">
    <property type="term" value="P:mitochondrial L-ornithine transmembrane transport"/>
    <property type="evidence" value="ECO:0007669"/>
    <property type="project" value="TreeGrafter"/>
</dbReference>
<keyword evidence="15" id="KW-1185">Reference proteome</keyword>
<dbReference type="EMBL" id="JPWV03000068">
    <property type="protein sequence ID" value="KAG2526659.1"/>
    <property type="molecule type" value="Genomic_DNA"/>
</dbReference>
<proteinExistence type="inferred from homology"/>
<feature type="transmembrane region" description="Helical" evidence="11">
    <location>
        <begin position="231"/>
        <end position="250"/>
    </location>
</feature>
<feature type="repeat" description="Solcar" evidence="9">
    <location>
        <begin position="5"/>
        <end position="91"/>
    </location>
</feature>
<dbReference type="Proteomes" id="UP000785171">
    <property type="component" value="Unassembled WGS sequence"/>
</dbReference>
<dbReference type="GO" id="GO:0000064">
    <property type="term" value="F:L-ornithine transmembrane transporter activity"/>
    <property type="evidence" value="ECO:0007669"/>
    <property type="project" value="TreeGrafter"/>
</dbReference>
<feature type="repeat" description="Solcar" evidence="9">
    <location>
        <begin position="105"/>
        <end position="187"/>
    </location>
</feature>
<dbReference type="SUPFAM" id="SSF103506">
    <property type="entry name" value="Mitochondrial carrier"/>
    <property type="match status" value="1"/>
</dbReference>
<evidence type="ECO:0000256" key="9">
    <source>
        <dbReference type="PROSITE-ProRule" id="PRU00282"/>
    </source>
</evidence>